<dbReference type="FunFam" id="2.70.210.12:FF:000001">
    <property type="entry name" value="GTPase Obg"/>
    <property type="match status" value="1"/>
</dbReference>
<dbReference type="InterPro" id="IPR001048">
    <property type="entry name" value="Asp/Glu/Uridylate_kinase"/>
</dbReference>
<dbReference type="SUPFAM" id="SSF88697">
    <property type="entry name" value="PUA domain-like"/>
    <property type="match status" value="1"/>
</dbReference>
<dbReference type="Gene3D" id="2.30.130.10">
    <property type="entry name" value="PUA domain"/>
    <property type="match status" value="1"/>
</dbReference>
<dbReference type="InterPro" id="IPR027417">
    <property type="entry name" value="P-loop_NTPase"/>
</dbReference>
<dbReference type="GO" id="GO:0005524">
    <property type="term" value="F:ATP binding"/>
    <property type="evidence" value="ECO:0007669"/>
    <property type="project" value="UniProtKB-KW"/>
</dbReference>
<dbReference type="Gene3D" id="3.40.630.30">
    <property type="match status" value="2"/>
</dbReference>
<evidence type="ECO:0008006" key="16">
    <source>
        <dbReference type="Google" id="ProtNLM"/>
    </source>
</evidence>
<evidence type="ECO:0000259" key="11">
    <source>
        <dbReference type="PROSITE" id="PS51186"/>
    </source>
</evidence>
<keyword evidence="4" id="KW-0028">Amino-acid biosynthesis</keyword>
<dbReference type="InterPro" id="IPR002478">
    <property type="entry name" value="PUA"/>
</dbReference>
<keyword evidence="8" id="KW-0418">Kinase</keyword>
<dbReference type="PRINTS" id="PR00474">
    <property type="entry name" value="GLU5KINASE"/>
</dbReference>
<dbReference type="Pfam" id="PF13302">
    <property type="entry name" value="Acetyltransf_3"/>
    <property type="match status" value="1"/>
</dbReference>
<evidence type="ECO:0000256" key="6">
    <source>
        <dbReference type="ARBA" id="ARBA00022679"/>
    </source>
</evidence>
<dbReference type="InterPro" id="IPR016181">
    <property type="entry name" value="Acyl_CoA_acyltransferase"/>
</dbReference>
<evidence type="ECO:0000256" key="7">
    <source>
        <dbReference type="ARBA" id="ARBA00022741"/>
    </source>
</evidence>
<dbReference type="InterPro" id="IPR031167">
    <property type="entry name" value="G_OBG"/>
</dbReference>
<keyword evidence="10" id="KW-0342">GTP-binding</keyword>
<comment type="similarity">
    <text evidence="2">Belongs to the TRAFAC class OBG-HflX-like GTPase superfamily. OBG GTPase family.</text>
</comment>
<dbReference type="InterPro" id="IPR015947">
    <property type="entry name" value="PUA-like_sf"/>
</dbReference>
<evidence type="ECO:0000256" key="8">
    <source>
        <dbReference type="ARBA" id="ARBA00022777"/>
    </source>
</evidence>
<dbReference type="GO" id="GO:0000287">
    <property type="term" value="F:magnesium ion binding"/>
    <property type="evidence" value="ECO:0007669"/>
    <property type="project" value="InterPro"/>
</dbReference>
<dbReference type="Proteomes" id="UP001178507">
    <property type="component" value="Unassembled WGS sequence"/>
</dbReference>
<dbReference type="Gene3D" id="2.70.210.12">
    <property type="entry name" value="GTP1/OBG domain"/>
    <property type="match status" value="1"/>
</dbReference>
<evidence type="ECO:0000256" key="5">
    <source>
        <dbReference type="ARBA" id="ARBA00022650"/>
    </source>
</evidence>
<dbReference type="AlphaFoldDB" id="A0AA36MN90"/>
<dbReference type="PROSITE" id="PS00902">
    <property type="entry name" value="GLUTAMATE_5_KINASE"/>
    <property type="match status" value="1"/>
</dbReference>
<dbReference type="PROSITE" id="PS51710">
    <property type="entry name" value="G_OBG"/>
    <property type="match status" value="1"/>
</dbReference>
<evidence type="ECO:0000256" key="4">
    <source>
        <dbReference type="ARBA" id="ARBA00022605"/>
    </source>
</evidence>
<dbReference type="SUPFAM" id="SSF53633">
    <property type="entry name" value="Carbamate kinase-like"/>
    <property type="match status" value="1"/>
</dbReference>
<organism evidence="14 15">
    <name type="scientific">Effrenium voratum</name>
    <dbReference type="NCBI Taxonomy" id="2562239"/>
    <lineage>
        <taxon>Eukaryota</taxon>
        <taxon>Sar</taxon>
        <taxon>Alveolata</taxon>
        <taxon>Dinophyceae</taxon>
        <taxon>Suessiales</taxon>
        <taxon>Symbiodiniaceae</taxon>
        <taxon>Effrenium</taxon>
    </lineage>
</organism>
<evidence type="ECO:0000256" key="9">
    <source>
        <dbReference type="ARBA" id="ARBA00022840"/>
    </source>
</evidence>
<dbReference type="GO" id="GO:0140085">
    <property type="term" value="F:L-amino-acid N-acetyltransferase activity"/>
    <property type="evidence" value="ECO:0007669"/>
    <property type="project" value="UniProtKB-ARBA"/>
</dbReference>
<dbReference type="InterPro" id="IPR036393">
    <property type="entry name" value="AceGlu_kinase-like_sf"/>
</dbReference>
<evidence type="ECO:0000256" key="10">
    <source>
        <dbReference type="ARBA" id="ARBA00023134"/>
    </source>
</evidence>
<dbReference type="InterPro" id="IPR045086">
    <property type="entry name" value="OBG_GTPase"/>
</dbReference>
<dbReference type="InterPro" id="IPR000182">
    <property type="entry name" value="GNAT_dom"/>
</dbReference>
<dbReference type="CDD" id="cd04242">
    <property type="entry name" value="AAK_G5K_ProB"/>
    <property type="match status" value="1"/>
</dbReference>
<keyword evidence="7" id="KW-0547">Nucleotide-binding</keyword>
<dbReference type="NCBIfam" id="TIGR01027">
    <property type="entry name" value="proB"/>
    <property type="match status" value="1"/>
</dbReference>
<dbReference type="SMART" id="SM00359">
    <property type="entry name" value="PUA"/>
    <property type="match status" value="1"/>
</dbReference>
<dbReference type="GO" id="GO:0008652">
    <property type="term" value="P:amino acid biosynthetic process"/>
    <property type="evidence" value="ECO:0007669"/>
    <property type="project" value="UniProtKB-KW"/>
</dbReference>
<feature type="domain" description="N-acetyltransferase" evidence="11">
    <location>
        <begin position="174"/>
        <end position="364"/>
    </location>
</feature>
<dbReference type="InterPro" id="IPR005715">
    <property type="entry name" value="Glu_5kinase/COase_Synthase"/>
</dbReference>
<dbReference type="SUPFAM" id="SSF82051">
    <property type="entry name" value="Obg GTP-binding protein N-terminal domain"/>
    <property type="match status" value="1"/>
</dbReference>
<dbReference type="GO" id="GO:0042254">
    <property type="term" value="P:ribosome biogenesis"/>
    <property type="evidence" value="ECO:0007669"/>
    <property type="project" value="UniProtKB-UniRule"/>
</dbReference>
<dbReference type="InterPro" id="IPR036726">
    <property type="entry name" value="GTP1_OBG_dom_sf"/>
</dbReference>
<keyword evidence="3" id="KW-0963">Cytoplasm</keyword>
<dbReference type="SUPFAM" id="SSF55729">
    <property type="entry name" value="Acyl-CoA N-acyltransferases (Nat)"/>
    <property type="match status" value="2"/>
</dbReference>
<feature type="domain" description="OBG-type G" evidence="12">
    <location>
        <begin position="458"/>
        <end position="626"/>
    </location>
</feature>
<dbReference type="HAMAP" id="MF_00456">
    <property type="entry name" value="ProB"/>
    <property type="match status" value="1"/>
</dbReference>
<evidence type="ECO:0000313" key="14">
    <source>
        <dbReference type="EMBL" id="CAJ1373322.1"/>
    </source>
</evidence>
<dbReference type="Gene3D" id="3.40.50.300">
    <property type="entry name" value="P-loop containing nucleotide triphosphate hydrolases"/>
    <property type="match status" value="1"/>
</dbReference>
<dbReference type="GO" id="GO:0003924">
    <property type="term" value="F:GTPase activity"/>
    <property type="evidence" value="ECO:0007669"/>
    <property type="project" value="InterPro"/>
</dbReference>
<comment type="caution">
    <text evidence="14">The sequence shown here is derived from an EMBL/GenBank/DDBJ whole genome shotgun (WGS) entry which is preliminary data.</text>
</comment>
<dbReference type="InterPro" id="IPR001057">
    <property type="entry name" value="Glu/AcGlu_kinase"/>
</dbReference>
<dbReference type="Pfam" id="PF01926">
    <property type="entry name" value="MMR_HSR1"/>
    <property type="match status" value="1"/>
</dbReference>
<accession>A0AA36MN90</accession>
<dbReference type="Gene3D" id="3.40.1160.10">
    <property type="entry name" value="Acetylglutamate kinase-like"/>
    <property type="match status" value="1"/>
</dbReference>
<keyword evidence="15" id="KW-1185">Reference proteome</keyword>
<comment type="pathway">
    <text evidence="1">Amino-acid biosynthesis; L-arginine biosynthesis.</text>
</comment>
<dbReference type="GO" id="GO:0005525">
    <property type="term" value="F:GTP binding"/>
    <property type="evidence" value="ECO:0007669"/>
    <property type="project" value="UniProtKB-KW"/>
</dbReference>
<proteinExistence type="inferred from homology"/>
<dbReference type="PANTHER" id="PTHR11702:SF31">
    <property type="entry name" value="MITOCHONDRIAL RIBOSOME-ASSOCIATED GTPASE 2"/>
    <property type="match status" value="1"/>
</dbReference>
<dbReference type="NCBIfam" id="NF008956">
    <property type="entry name" value="PRK12299.1"/>
    <property type="match status" value="1"/>
</dbReference>
<dbReference type="PANTHER" id="PTHR11702">
    <property type="entry name" value="DEVELOPMENTALLY REGULATED GTP-BINDING PROTEIN-RELATED"/>
    <property type="match status" value="1"/>
</dbReference>
<keyword evidence="6" id="KW-0808">Transferase</keyword>
<dbReference type="Pfam" id="PF01018">
    <property type="entry name" value="GTP1_OBG"/>
    <property type="match status" value="1"/>
</dbReference>
<dbReference type="CDD" id="cd21157">
    <property type="entry name" value="PUA_G5K"/>
    <property type="match status" value="1"/>
</dbReference>
<protein>
    <recommendedName>
        <fullName evidence="16">Glutamate 5-kinase</fullName>
    </recommendedName>
</protein>
<dbReference type="PROSITE" id="PS51883">
    <property type="entry name" value="OBG"/>
    <property type="match status" value="1"/>
</dbReference>
<sequence>MSDAEAIMELGGKDFEVARWMTSFAWPYEDGSAEAFLKTVVGKNPLETEAVFAITLGGIFIGIAAVEAPGDLADLSDHPTIGYWIGRAFQGHGYASEAVEAIIDWAFSAYGTDAIAARAFEDNFRSRGLLRKLGFKPYSITERFSKALDRRVSNVVVRAEGSRMSKPVIRTSRLVLRAPNPEDLDRCAVLLGDYEVAKMLSRVPYPYDLELGRQHLARSVKRWEYIVDADELGFHIDHEGDLIGGVGFKKLQETPEIGYWLGRPYWGKGFMSEALDAAIGWMFENTGHERLACEAMTENQASIKAKVYVRSGNGGAGCVSFRREKYIEYGGPDGGDGGKGGNVIVECVDGLNTLIDYRYKQHFKAETGIHGMGRNRTGAHGKDVVLKVPVGTQILEEDNETLIADLTELGQQVHLLKGGNGGFGNAHFKSSVNQAPRRANPGLEGEEKWIWLRLKLIADAGLVGLPNAGKSTFLSKVSAAKPKIADYPFTTIHPNLGIVQIDGNSFAMADIPGLIEGAHEGTGLGDRFLGHVERTRVLLHLVDGSGLEDPGESYKVVRGELEAYGGGLAEKPEIVALSKCDALTEDLIAERSASLEASCGQKPLILSSASGLNVDRALRMIVRAIDKDKEDAANQGELKRDWLEALVSDIVRLTTEGADILIVSSGSIALGRGTLGLPNGPLKLEESQAAAAAGQIALAQAYAGALGRHGRKAGQILLTLGDTEERRRYLNARATIGTLLKMGAVPIINENDSVATSEIRYGDNDRLAARVATMASADCLVLLSDIDGLYTAPPAQNPDAVFLPEVSRITAEIEEMAGSAGSELSRGGMKTKIDAGRIATAAGTSMVITSGKELHPLSRLTESGRGTWFPALATPASARKAWIGGHLETRGDVTLDEGAVRAMKSGKSLLPAGVISVSGTFSRGDAVVLLRPDGRTIGRGLIAYDVDEARLIAGRNSREIEAIVGYPGRAEMIHRDDLVLEDAFLNGTR</sequence>
<evidence type="ECO:0000259" key="13">
    <source>
        <dbReference type="PROSITE" id="PS51883"/>
    </source>
</evidence>
<dbReference type="GO" id="GO:0004349">
    <property type="term" value="F:glutamate 5-kinase activity"/>
    <property type="evidence" value="ECO:0007669"/>
    <property type="project" value="InterPro"/>
</dbReference>
<dbReference type="InterPro" id="IPR019797">
    <property type="entry name" value="Glutamate_5-kinase_CS"/>
</dbReference>
<evidence type="ECO:0000313" key="15">
    <source>
        <dbReference type="Proteomes" id="UP001178507"/>
    </source>
</evidence>
<name>A0AA36MN90_9DINO</name>
<dbReference type="Pfam" id="PF00696">
    <property type="entry name" value="AA_kinase"/>
    <property type="match status" value="1"/>
</dbReference>
<dbReference type="GO" id="GO:0003723">
    <property type="term" value="F:RNA binding"/>
    <property type="evidence" value="ECO:0007669"/>
    <property type="project" value="InterPro"/>
</dbReference>
<dbReference type="HAMAP" id="MF_01454">
    <property type="entry name" value="GTPase_Obg"/>
    <property type="match status" value="1"/>
</dbReference>
<dbReference type="NCBIfam" id="NF008955">
    <property type="entry name" value="PRK12297.1"/>
    <property type="match status" value="1"/>
</dbReference>
<dbReference type="PROSITE" id="PS00905">
    <property type="entry name" value="GTP1_OBG"/>
    <property type="match status" value="1"/>
</dbReference>
<dbReference type="CDD" id="cd01898">
    <property type="entry name" value="Obg"/>
    <property type="match status" value="1"/>
</dbReference>
<dbReference type="PROSITE" id="PS50890">
    <property type="entry name" value="PUA"/>
    <property type="match status" value="1"/>
</dbReference>
<feature type="domain" description="N-acetyltransferase" evidence="11">
    <location>
        <begin position="1"/>
        <end position="169"/>
    </location>
</feature>
<dbReference type="FunFam" id="2.30.130.10:FF:000007">
    <property type="entry name" value="Glutamate 5-kinase"/>
    <property type="match status" value="1"/>
</dbReference>
<keyword evidence="9" id="KW-0067">ATP-binding</keyword>
<dbReference type="InterPro" id="IPR041739">
    <property type="entry name" value="G5K_ProB"/>
</dbReference>
<dbReference type="NCBIfam" id="TIGR02729">
    <property type="entry name" value="Obg_CgtA"/>
    <property type="match status" value="1"/>
</dbReference>
<dbReference type="InterPro" id="IPR014100">
    <property type="entry name" value="GTP-bd_Obg/CgtA"/>
</dbReference>
<reference evidence="14" key="1">
    <citation type="submission" date="2023-08" db="EMBL/GenBank/DDBJ databases">
        <authorList>
            <person name="Chen Y."/>
            <person name="Shah S."/>
            <person name="Dougan E. K."/>
            <person name="Thang M."/>
            <person name="Chan C."/>
        </authorList>
    </citation>
    <scope>NUCLEOTIDE SEQUENCE</scope>
</reference>
<gene>
    <name evidence="14" type="ORF">EVOR1521_LOCUS3175</name>
</gene>
<evidence type="ECO:0000256" key="1">
    <source>
        <dbReference type="ARBA" id="ARBA00004730"/>
    </source>
</evidence>
<dbReference type="FunFam" id="3.40.1160.10:FF:000018">
    <property type="entry name" value="Glutamate 5-kinase"/>
    <property type="match status" value="1"/>
</dbReference>
<dbReference type="InterPro" id="IPR036974">
    <property type="entry name" value="PUA_sf"/>
</dbReference>
<dbReference type="EMBL" id="CAUJNA010000187">
    <property type="protein sequence ID" value="CAJ1373322.1"/>
    <property type="molecule type" value="Genomic_DNA"/>
</dbReference>
<dbReference type="SUPFAM" id="SSF52540">
    <property type="entry name" value="P-loop containing nucleoside triphosphate hydrolases"/>
    <property type="match status" value="1"/>
</dbReference>
<dbReference type="InterPro" id="IPR006169">
    <property type="entry name" value="GTP1_OBG_dom"/>
</dbReference>
<dbReference type="GO" id="GO:0005737">
    <property type="term" value="C:cytoplasm"/>
    <property type="evidence" value="ECO:0007669"/>
    <property type="project" value="InterPro"/>
</dbReference>
<dbReference type="PROSITE" id="PS51186">
    <property type="entry name" value="GNAT"/>
    <property type="match status" value="2"/>
</dbReference>
<evidence type="ECO:0000259" key="12">
    <source>
        <dbReference type="PROSITE" id="PS51710"/>
    </source>
</evidence>
<keyword evidence="5" id="KW-0641">Proline biosynthesis</keyword>
<dbReference type="InterPro" id="IPR006073">
    <property type="entry name" value="GTP-bd"/>
</dbReference>
<dbReference type="Pfam" id="PF01472">
    <property type="entry name" value="PUA"/>
    <property type="match status" value="1"/>
</dbReference>
<evidence type="ECO:0000256" key="2">
    <source>
        <dbReference type="ARBA" id="ARBA00007699"/>
    </source>
</evidence>
<dbReference type="InterPro" id="IPR006074">
    <property type="entry name" value="GTP1-OBG_CS"/>
</dbReference>
<feature type="domain" description="Obg" evidence="13">
    <location>
        <begin position="299"/>
        <end position="457"/>
    </location>
</feature>
<evidence type="ECO:0000256" key="3">
    <source>
        <dbReference type="ARBA" id="ARBA00022490"/>
    </source>
</evidence>